<protein>
    <submittedName>
        <fullName evidence="2">Uncharacterized protein</fullName>
    </submittedName>
</protein>
<evidence type="ECO:0000313" key="2">
    <source>
        <dbReference type="EMBL" id="KAL1568360.1"/>
    </source>
</evidence>
<reference evidence="2 3" key="1">
    <citation type="submission" date="2024-06" db="EMBL/GenBank/DDBJ databases">
        <title>A chromosome level genome sequence of Diviner's sage (Salvia divinorum).</title>
        <authorList>
            <person name="Ford S.A."/>
            <person name="Ro D.-K."/>
            <person name="Ness R.W."/>
            <person name="Phillips M.A."/>
        </authorList>
    </citation>
    <scope>NUCLEOTIDE SEQUENCE [LARGE SCALE GENOMIC DNA]</scope>
    <source>
        <strain evidence="2">SAF-2024a</strain>
        <tissue evidence="2">Leaf</tissue>
    </source>
</reference>
<gene>
    <name evidence="2" type="ORF">AAHA92_03733</name>
</gene>
<comment type="caution">
    <text evidence="2">The sequence shown here is derived from an EMBL/GenBank/DDBJ whole genome shotgun (WGS) entry which is preliminary data.</text>
</comment>
<keyword evidence="3" id="KW-1185">Reference proteome</keyword>
<dbReference type="PANTHER" id="PTHR33474">
    <property type="entry name" value="TRANSMEMBRANE PROTEIN"/>
    <property type="match status" value="1"/>
</dbReference>
<evidence type="ECO:0000313" key="3">
    <source>
        <dbReference type="Proteomes" id="UP001567538"/>
    </source>
</evidence>
<accession>A0ABD1II33</accession>
<feature type="region of interest" description="Disordered" evidence="1">
    <location>
        <begin position="52"/>
        <end position="72"/>
    </location>
</feature>
<organism evidence="2 3">
    <name type="scientific">Salvia divinorum</name>
    <name type="common">Maria pastora</name>
    <name type="synonym">Diviner's sage</name>
    <dbReference type="NCBI Taxonomy" id="28513"/>
    <lineage>
        <taxon>Eukaryota</taxon>
        <taxon>Viridiplantae</taxon>
        <taxon>Streptophyta</taxon>
        <taxon>Embryophyta</taxon>
        <taxon>Tracheophyta</taxon>
        <taxon>Spermatophyta</taxon>
        <taxon>Magnoliopsida</taxon>
        <taxon>eudicotyledons</taxon>
        <taxon>Gunneridae</taxon>
        <taxon>Pentapetalae</taxon>
        <taxon>asterids</taxon>
        <taxon>lamiids</taxon>
        <taxon>Lamiales</taxon>
        <taxon>Lamiaceae</taxon>
        <taxon>Nepetoideae</taxon>
        <taxon>Mentheae</taxon>
        <taxon>Salviinae</taxon>
        <taxon>Salvia</taxon>
        <taxon>Salvia subgen. Calosphace</taxon>
    </lineage>
</organism>
<name>A0ABD1II33_SALDI</name>
<dbReference type="AlphaFoldDB" id="A0ABD1II33"/>
<sequence length="72" mass="7992">MVLFAFFSSLPPTIGVPSSRSLKSLTHGYTSNQHMYHEIFQLKKGRMDVEVTDYSGTGANNHHDPKPPPGSF</sequence>
<dbReference type="EMBL" id="JBEAFC010000002">
    <property type="protein sequence ID" value="KAL1568360.1"/>
    <property type="molecule type" value="Genomic_DNA"/>
</dbReference>
<proteinExistence type="predicted"/>
<evidence type="ECO:0000256" key="1">
    <source>
        <dbReference type="SAM" id="MobiDB-lite"/>
    </source>
</evidence>
<dbReference type="PANTHER" id="PTHR33474:SF28">
    <property type="entry name" value="OS01G0815400 PROTEIN"/>
    <property type="match status" value="1"/>
</dbReference>
<dbReference type="Proteomes" id="UP001567538">
    <property type="component" value="Unassembled WGS sequence"/>
</dbReference>